<dbReference type="Proteomes" id="UP000683360">
    <property type="component" value="Unassembled WGS sequence"/>
</dbReference>
<dbReference type="Gene3D" id="2.60.40.10">
    <property type="entry name" value="Immunoglobulins"/>
    <property type="match status" value="1"/>
</dbReference>
<evidence type="ECO:0000256" key="1">
    <source>
        <dbReference type="SAM" id="MobiDB-lite"/>
    </source>
</evidence>
<accession>A0A8S3QX58</accession>
<evidence type="ECO:0000313" key="3">
    <source>
        <dbReference type="Proteomes" id="UP000683360"/>
    </source>
</evidence>
<comment type="caution">
    <text evidence="2">The sequence shown here is derived from an EMBL/GenBank/DDBJ whole genome shotgun (WGS) entry which is preliminary data.</text>
</comment>
<sequence length="313" mass="36312">MNNHIRYINGTENGHLHFTIESQTWFYYSGIYTCFAENGVIRNAMLYQSGFQHIELKGIPQCLQNSITEHGIQGKSTILSFELYSSPKYTSYQWKTLTYTISNMSRKYDTTVTGTYLKTVLYNDVPFQVAVWRFSLNIYNIDQEDFDIYTIQVINEIGYTSCSVRFKPTNVRDMKNMLYFGILTLSIILLFTSTNNEVSGVTIEMSNIINEYHTINEEDIRQEFNEVQNQAEMHNTYDSSSHDSDDKSDESATNENELRESNDYLNPYCTMIQSTSDVHNYESLSSEKMELNTSIANVDLNTGIQRSYENLKF</sequence>
<dbReference type="OrthoDB" id="6143670at2759"/>
<dbReference type="EMBL" id="CAJPWZ010000863">
    <property type="protein sequence ID" value="CAG2201713.1"/>
    <property type="molecule type" value="Genomic_DNA"/>
</dbReference>
<evidence type="ECO:0000313" key="2">
    <source>
        <dbReference type="EMBL" id="CAG2201713.1"/>
    </source>
</evidence>
<dbReference type="InterPro" id="IPR036179">
    <property type="entry name" value="Ig-like_dom_sf"/>
</dbReference>
<feature type="region of interest" description="Disordered" evidence="1">
    <location>
        <begin position="234"/>
        <end position="265"/>
    </location>
</feature>
<keyword evidence="3" id="KW-1185">Reference proteome</keyword>
<gene>
    <name evidence="2" type="ORF">MEDL_16318</name>
</gene>
<proteinExistence type="predicted"/>
<protein>
    <recommendedName>
        <fullName evidence="4">Ig-like domain-containing protein</fullName>
    </recommendedName>
</protein>
<name>A0A8S3QX58_MYTED</name>
<dbReference type="AlphaFoldDB" id="A0A8S3QX58"/>
<reference evidence="2" key="1">
    <citation type="submission" date="2021-03" db="EMBL/GenBank/DDBJ databases">
        <authorList>
            <person name="Bekaert M."/>
        </authorList>
    </citation>
    <scope>NUCLEOTIDE SEQUENCE</scope>
</reference>
<dbReference type="SUPFAM" id="SSF48726">
    <property type="entry name" value="Immunoglobulin"/>
    <property type="match status" value="1"/>
</dbReference>
<dbReference type="InterPro" id="IPR013783">
    <property type="entry name" value="Ig-like_fold"/>
</dbReference>
<evidence type="ECO:0008006" key="4">
    <source>
        <dbReference type="Google" id="ProtNLM"/>
    </source>
</evidence>
<organism evidence="2 3">
    <name type="scientific">Mytilus edulis</name>
    <name type="common">Blue mussel</name>
    <dbReference type="NCBI Taxonomy" id="6550"/>
    <lineage>
        <taxon>Eukaryota</taxon>
        <taxon>Metazoa</taxon>
        <taxon>Spiralia</taxon>
        <taxon>Lophotrochozoa</taxon>
        <taxon>Mollusca</taxon>
        <taxon>Bivalvia</taxon>
        <taxon>Autobranchia</taxon>
        <taxon>Pteriomorphia</taxon>
        <taxon>Mytilida</taxon>
        <taxon>Mytiloidea</taxon>
        <taxon>Mytilidae</taxon>
        <taxon>Mytilinae</taxon>
        <taxon>Mytilus</taxon>
    </lineage>
</organism>